<gene>
    <name evidence="2" type="ORF">E4U60_006927</name>
</gene>
<comment type="caution">
    <text evidence="2">The sequence shown here is derived from an EMBL/GenBank/DDBJ whole genome shotgun (WGS) entry which is preliminary data.</text>
</comment>
<evidence type="ECO:0000313" key="3">
    <source>
        <dbReference type="Proteomes" id="UP000706124"/>
    </source>
</evidence>
<evidence type="ECO:0000313" key="2">
    <source>
        <dbReference type="EMBL" id="KAG5943106.1"/>
    </source>
</evidence>
<feature type="transmembrane region" description="Helical" evidence="1">
    <location>
        <begin position="53"/>
        <end position="77"/>
    </location>
</feature>
<proteinExistence type="predicted"/>
<dbReference type="Proteomes" id="UP000706124">
    <property type="component" value="Unassembled WGS sequence"/>
</dbReference>
<keyword evidence="1" id="KW-0472">Membrane</keyword>
<accession>A0A9P7MGI7</accession>
<protein>
    <recommendedName>
        <fullName evidence="4">Major facilitator superfamily (MFS) profile domain-containing protein</fullName>
    </recommendedName>
</protein>
<keyword evidence="1" id="KW-0812">Transmembrane</keyword>
<reference evidence="2 3" key="1">
    <citation type="journal article" date="2020" name="bioRxiv">
        <title>Whole genome comparisons of ergot fungi reveals the divergence and evolution of species within the genus Claviceps are the result of varying mechanisms driving genome evolution and host range expansion.</title>
        <authorList>
            <person name="Wyka S.A."/>
            <person name="Mondo S.J."/>
            <person name="Liu M."/>
            <person name="Dettman J."/>
            <person name="Nalam V."/>
            <person name="Broders K.D."/>
        </authorList>
    </citation>
    <scope>NUCLEOTIDE SEQUENCE [LARGE SCALE GENOMIC DNA]</scope>
    <source>
        <strain evidence="2 3">CCC 1485</strain>
    </source>
</reference>
<evidence type="ECO:0000256" key="1">
    <source>
        <dbReference type="SAM" id="Phobius"/>
    </source>
</evidence>
<keyword evidence="3" id="KW-1185">Reference proteome</keyword>
<evidence type="ECO:0008006" key="4">
    <source>
        <dbReference type="Google" id="ProtNLM"/>
    </source>
</evidence>
<keyword evidence="1" id="KW-1133">Transmembrane helix</keyword>
<name>A0A9P7MGI7_9HYPO</name>
<dbReference type="AlphaFoldDB" id="A0A9P7MGI7"/>
<sequence length="119" mass="13340">MASEYQMSLPYPNHSLSQMTFSQAPKTRQAQAHPDASAIMVDNERVGGARQKVLIVSLLIGLLFSSLDTAIVATSLITISHEMNDFVHAPWIVLAYLLTYMGIYDFLFDMLSERIPLTY</sequence>
<feature type="transmembrane region" description="Helical" evidence="1">
    <location>
        <begin position="89"/>
        <end position="108"/>
    </location>
</feature>
<dbReference type="EMBL" id="SRPO01000071">
    <property type="protein sequence ID" value="KAG5943106.1"/>
    <property type="molecule type" value="Genomic_DNA"/>
</dbReference>
<organism evidence="2 3">
    <name type="scientific">Claviceps pazoutovae</name>
    <dbReference type="NCBI Taxonomy" id="1649127"/>
    <lineage>
        <taxon>Eukaryota</taxon>
        <taxon>Fungi</taxon>
        <taxon>Dikarya</taxon>
        <taxon>Ascomycota</taxon>
        <taxon>Pezizomycotina</taxon>
        <taxon>Sordariomycetes</taxon>
        <taxon>Hypocreomycetidae</taxon>
        <taxon>Hypocreales</taxon>
        <taxon>Clavicipitaceae</taxon>
        <taxon>Claviceps</taxon>
    </lineage>
</organism>
<dbReference type="OrthoDB" id="4951331at2759"/>